<organism evidence="2 3">
    <name type="scientific">Bisgaardia hudsonensis</name>
    <dbReference type="NCBI Taxonomy" id="109472"/>
    <lineage>
        <taxon>Bacteria</taxon>
        <taxon>Pseudomonadati</taxon>
        <taxon>Pseudomonadota</taxon>
        <taxon>Gammaproteobacteria</taxon>
        <taxon>Pasteurellales</taxon>
        <taxon>Pasteurellaceae</taxon>
        <taxon>Bisgaardia</taxon>
    </lineage>
</organism>
<evidence type="ECO:0000256" key="1">
    <source>
        <dbReference type="SAM" id="MobiDB-lite"/>
    </source>
</evidence>
<reference evidence="2 3" key="1">
    <citation type="submission" date="2019-03" db="EMBL/GenBank/DDBJ databases">
        <title>Genomic Encyclopedia of Type Strains, Phase IV (KMG-IV): sequencing the most valuable type-strain genomes for metagenomic binning, comparative biology and taxonomic classification.</title>
        <authorList>
            <person name="Goeker M."/>
        </authorList>
    </citation>
    <scope>NUCLEOTIDE SEQUENCE [LARGE SCALE GENOMIC DNA]</scope>
    <source>
        <strain evidence="2 3">DSM 28231</strain>
    </source>
</reference>
<sequence>GAYHKMFIAEHRMMGFVTDENGEPVKDKERLEQLKETGRKEAEAEGIKGEKEIEQYVENYRQRELDKGYNIYQLRELSDEERKHIQAVTYTDPTTKKQQQKYVVAFNGIMNDLQAAAKFAVQNYVAETGETGKVNKALYKDIYFVHHPKAESGLSELLIASYQKWAVSDDNSVRQAVDLMKQKGSSPEGLYLGSHSRGTLTISNALQTLEKDPQNNGILSNTQLKMVGPAANVTRADRILTILQGKGEVRTSKEGSIIIENNKHDPVGNWFFIGGNPATNDTNTKNKNLFKILRDVVGDNSSSHNCHGLGQQQCETDGYRTEEDKGIMQPEQTIFELNQKTQKENKQ</sequence>
<feature type="non-terminal residue" evidence="2">
    <location>
        <position position="1"/>
    </location>
</feature>
<evidence type="ECO:0000313" key="3">
    <source>
        <dbReference type="Proteomes" id="UP000294841"/>
    </source>
</evidence>
<evidence type="ECO:0000313" key="2">
    <source>
        <dbReference type="EMBL" id="TCP10706.1"/>
    </source>
</evidence>
<dbReference type="EMBL" id="SLXI01000019">
    <property type="protein sequence ID" value="TCP10706.1"/>
    <property type="molecule type" value="Genomic_DNA"/>
</dbReference>
<feature type="compositionally biased region" description="Basic and acidic residues" evidence="1">
    <location>
        <begin position="23"/>
        <end position="43"/>
    </location>
</feature>
<dbReference type="AlphaFoldDB" id="A0A4R2MZR5"/>
<name>A0A4R2MZR5_9PAST</name>
<dbReference type="Proteomes" id="UP000294841">
    <property type="component" value="Unassembled WGS sequence"/>
</dbReference>
<feature type="region of interest" description="Disordered" evidence="1">
    <location>
        <begin position="20"/>
        <end position="43"/>
    </location>
</feature>
<proteinExistence type="predicted"/>
<accession>A0A4R2MZR5</accession>
<protein>
    <submittedName>
        <fullName evidence="2">Uncharacterized protein</fullName>
    </submittedName>
</protein>
<gene>
    <name evidence="2" type="ORF">EV697_1191</name>
</gene>
<comment type="caution">
    <text evidence="2">The sequence shown here is derived from an EMBL/GenBank/DDBJ whole genome shotgun (WGS) entry which is preliminary data.</text>
</comment>
<keyword evidence="3" id="KW-1185">Reference proteome</keyword>